<evidence type="ECO:0000256" key="2">
    <source>
        <dbReference type="ARBA" id="ARBA00022737"/>
    </source>
</evidence>
<reference evidence="4 5" key="2">
    <citation type="submission" date="2018-11" db="EMBL/GenBank/DDBJ databases">
        <authorList>
            <consortium name="Pathogen Informatics"/>
        </authorList>
    </citation>
    <scope>NUCLEOTIDE SEQUENCE [LARGE SCALE GENOMIC DNA]</scope>
</reference>
<dbReference type="PANTHER" id="PTHR24412">
    <property type="entry name" value="KELCH PROTEIN"/>
    <property type="match status" value="1"/>
</dbReference>
<dbReference type="STRING" id="60517.A0A0R3W4Z9"/>
<accession>A0A0R3W4Z9</accession>
<dbReference type="EMBL" id="UYRS01018397">
    <property type="protein sequence ID" value="VDK34622.1"/>
    <property type="molecule type" value="Genomic_DNA"/>
</dbReference>
<feature type="domain" description="BTB" evidence="3">
    <location>
        <begin position="32"/>
        <end position="96"/>
    </location>
</feature>
<gene>
    <name evidence="4" type="ORF">TASK_LOCUS5163</name>
</gene>
<dbReference type="Pfam" id="PF00651">
    <property type="entry name" value="BTB"/>
    <property type="match status" value="1"/>
</dbReference>
<evidence type="ECO:0000256" key="1">
    <source>
        <dbReference type="ARBA" id="ARBA00022441"/>
    </source>
</evidence>
<dbReference type="InterPro" id="IPR006652">
    <property type="entry name" value="Kelch_1"/>
</dbReference>
<evidence type="ECO:0000313" key="4">
    <source>
        <dbReference type="EMBL" id="VDK34622.1"/>
    </source>
</evidence>
<dbReference type="SMART" id="SM00612">
    <property type="entry name" value="Kelch"/>
    <property type="match status" value="2"/>
</dbReference>
<evidence type="ECO:0000313" key="5">
    <source>
        <dbReference type="Proteomes" id="UP000282613"/>
    </source>
</evidence>
<dbReference type="OrthoDB" id="6261492at2759"/>
<dbReference type="PROSITE" id="PS50097">
    <property type="entry name" value="BTB"/>
    <property type="match status" value="1"/>
</dbReference>
<dbReference type="Proteomes" id="UP000282613">
    <property type="component" value="Unassembled WGS sequence"/>
</dbReference>
<dbReference type="Gene3D" id="3.30.710.10">
    <property type="entry name" value="Potassium Channel Kv1.1, Chain A"/>
    <property type="match status" value="1"/>
</dbReference>
<dbReference type="InterPro" id="IPR000210">
    <property type="entry name" value="BTB/POZ_dom"/>
</dbReference>
<protein>
    <submittedName>
        <fullName evidence="6">BTB domain-containing protein</fullName>
    </submittedName>
</protein>
<name>A0A0R3W4Z9_TAEAS</name>
<dbReference type="InterPro" id="IPR015915">
    <property type="entry name" value="Kelch-typ_b-propeller"/>
</dbReference>
<reference evidence="6" key="1">
    <citation type="submission" date="2017-02" db="UniProtKB">
        <authorList>
            <consortium name="WormBaseParasite"/>
        </authorList>
    </citation>
    <scope>IDENTIFICATION</scope>
</reference>
<dbReference type="InterPro" id="IPR011333">
    <property type="entry name" value="SKP1/BTB/POZ_sf"/>
</dbReference>
<dbReference type="WBParaSite" id="TASK_0000516201-mRNA-1">
    <property type="protein sequence ID" value="TASK_0000516201-mRNA-1"/>
    <property type="gene ID" value="TASK_0000516201"/>
</dbReference>
<organism evidence="6">
    <name type="scientific">Taenia asiatica</name>
    <name type="common">Asian tapeworm</name>
    <dbReference type="NCBI Taxonomy" id="60517"/>
    <lineage>
        <taxon>Eukaryota</taxon>
        <taxon>Metazoa</taxon>
        <taxon>Spiralia</taxon>
        <taxon>Lophotrochozoa</taxon>
        <taxon>Platyhelminthes</taxon>
        <taxon>Cestoda</taxon>
        <taxon>Eucestoda</taxon>
        <taxon>Cyclophyllidea</taxon>
        <taxon>Taeniidae</taxon>
        <taxon>Taenia</taxon>
    </lineage>
</organism>
<dbReference type="PANTHER" id="PTHR24412:SF489">
    <property type="entry name" value="RING FINGER DOMAIN AND KELCH REPEAT-CONTAINING PROTEIN DDB_G0271372"/>
    <property type="match status" value="1"/>
</dbReference>
<dbReference type="SUPFAM" id="SSF54695">
    <property type="entry name" value="POZ domain"/>
    <property type="match status" value="1"/>
</dbReference>
<dbReference type="SMART" id="SM00225">
    <property type="entry name" value="BTB"/>
    <property type="match status" value="1"/>
</dbReference>
<keyword evidence="1" id="KW-0880">Kelch repeat</keyword>
<sequence>MAETDSTTYGNEETRWVGCLRFDDLRRRGKLFDLKIVTRERQEISAHRVVLAVRFPRIEKELPAEANNCLTLTRFSADIVEAALSYAYTGVVIINRNNALRLFLLAITLGCDILMDWCVEFLSSRLSVDNVAGVWAVANSTLHERLLTLCLPIIRIHFEKLVANPMFSAFMEPKGMAIILSDPLVESKEGEVGVDILKQWAICCWLDNSRPDEPSNYRVNRFQRLISSLNLKVLSLDILSIIRDMAAELDALNEYKEQIEDALRGLGSTLTQRTTASPASLWGGDVLAYGFFDKSRRNRIVKSIPELEGGSDVQFTLPYREGSAVVIVQNWIFTIGGGNPFGSSEVDMLNLDTGELIKGPRMQVARTLHAAVATDSLIFVFGSSNIKNKESFSSCEVFDLVNVRWSSLPSMLTACNSSVAVAVPKEGVLVAGGFSNGFNNTNAQLLCGNVEGPVDQEWSWRHLPPMLQARRSPSGAYFNGHVFVAGGNLKGFLDIENLCLPQKENASPQWTIVQVFHSLSLGSSNLFVFKRKLLFMCAFFKHFVIP</sequence>
<evidence type="ECO:0000259" key="3">
    <source>
        <dbReference type="PROSITE" id="PS50097"/>
    </source>
</evidence>
<keyword evidence="5" id="KW-1185">Reference proteome</keyword>
<proteinExistence type="predicted"/>
<dbReference type="Gene3D" id="2.120.10.80">
    <property type="entry name" value="Kelch-type beta propeller"/>
    <property type="match status" value="1"/>
</dbReference>
<dbReference type="AlphaFoldDB" id="A0A0R3W4Z9"/>
<keyword evidence="2" id="KW-0677">Repeat</keyword>
<dbReference type="SUPFAM" id="SSF117281">
    <property type="entry name" value="Kelch motif"/>
    <property type="match status" value="1"/>
</dbReference>
<evidence type="ECO:0000313" key="6">
    <source>
        <dbReference type="WBParaSite" id="TASK_0000516201-mRNA-1"/>
    </source>
</evidence>